<protein>
    <submittedName>
        <fullName evidence="2">Uncharacterized protein</fullName>
    </submittedName>
</protein>
<gene>
    <name evidence="2" type="ORF">HUO12_02390</name>
</gene>
<keyword evidence="3" id="KW-1185">Reference proteome</keyword>
<reference evidence="2 3" key="1">
    <citation type="submission" date="2020-06" db="EMBL/GenBank/DDBJ databases">
        <title>Altererythrobacter lutimaris sp. nov., a marine bacterium isolated from a tidal flat.</title>
        <authorList>
            <person name="Kim D."/>
            <person name="Yoo Y."/>
            <person name="Kim J.-J."/>
        </authorList>
    </citation>
    <scope>NUCLEOTIDE SEQUENCE [LARGE SCALE GENOMIC DNA]</scope>
    <source>
        <strain evidence="2 3">JGD-16</strain>
    </source>
</reference>
<dbReference type="Proteomes" id="UP000546031">
    <property type="component" value="Unassembled WGS sequence"/>
</dbReference>
<dbReference type="AlphaFoldDB" id="A0A850H7K0"/>
<proteinExistence type="predicted"/>
<evidence type="ECO:0000313" key="2">
    <source>
        <dbReference type="EMBL" id="NVE93739.1"/>
    </source>
</evidence>
<feature type="compositionally biased region" description="Polar residues" evidence="1">
    <location>
        <begin position="1"/>
        <end position="16"/>
    </location>
</feature>
<feature type="region of interest" description="Disordered" evidence="1">
    <location>
        <begin position="1"/>
        <end position="22"/>
    </location>
</feature>
<dbReference type="EMBL" id="JABWTA010000001">
    <property type="protein sequence ID" value="NVE93739.1"/>
    <property type="molecule type" value="Genomic_DNA"/>
</dbReference>
<evidence type="ECO:0000313" key="3">
    <source>
        <dbReference type="Proteomes" id="UP000546031"/>
    </source>
</evidence>
<dbReference type="RefSeq" id="WP_176272088.1">
    <property type="nucleotide sequence ID" value="NZ_JABWTA010000001.1"/>
</dbReference>
<sequence length="247" mass="27297">MTDTQGLSNPIDTTTTTEDDNQRIDREVANYKALADRIADGRYEALPRQQRDPMLQGIKMFYQGAAASTDREIETAQGMITGIGRADAAYNFLIAHEAYLYAGDKLFPGDPAISAARDKVAVAIAKLGGSRASAQDAADAAELEKARKVRMPAAMTQDKGAQALFRQAWRTSGIDWTIMKINVTSGWRDKVEYGRVIGQRRDAAIAARDPDNPKRCNLYDFTMFRDKSGAVRRDSHNTTRIACENVK</sequence>
<name>A0A850H7K0_9SPHN</name>
<comment type="caution">
    <text evidence="2">The sequence shown here is derived from an EMBL/GenBank/DDBJ whole genome shotgun (WGS) entry which is preliminary data.</text>
</comment>
<organism evidence="2 3">
    <name type="scientific">Altererythrobacter lutimaris</name>
    <dbReference type="NCBI Taxonomy" id="2743979"/>
    <lineage>
        <taxon>Bacteria</taxon>
        <taxon>Pseudomonadati</taxon>
        <taxon>Pseudomonadota</taxon>
        <taxon>Alphaproteobacteria</taxon>
        <taxon>Sphingomonadales</taxon>
        <taxon>Erythrobacteraceae</taxon>
        <taxon>Altererythrobacter</taxon>
    </lineage>
</organism>
<evidence type="ECO:0000256" key="1">
    <source>
        <dbReference type="SAM" id="MobiDB-lite"/>
    </source>
</evidence>
<accession>A0A850H7K0</accession>